<keyword evidence="5" id="KW-1185">Reference proteome</keyword>
<keyword evidence="4" id="KW-0808">Transferase</keyword>
<dbReference type="SUPFAM" id="SSF53335">
    <property type="entry name" value="S-adenosyl-L-methionine-dependent methyltransferases"/>
    <property type="match status" value="1"/>
</dbReference>
<dbReference type="RefSeq" id="WP_085122378.1">
    <property type="nucleotide sequence ID" value="NZ_FWZX01000005.1"/>
</dbReference>
<gene>
    <name evidence="4" type="ORF">SAMN05428998_105286</name>
</gene>
<evidence type="ECO:0000313" key="4">
    <source>
        <dbReference type="EMBL" id="SMF14663.1"/>
    </source>
</evidence>
<dbReference type="STRING" id="560819.SAMN05428998_105286"/>
<keyword evidence="4" id="KW-0489">Methyltransferase</keyword>
<dbReference type="Pfam" id="PF01135">
    <property type="entry name" value="PCMT"/>
    <property type="match status" value="1"/>
</dbReference>
<evidence type="ECO:0000256" key="2">
    <source>
        <dbReference type="ARBA" id="ARBA00013346"/>
    </source>
</evidence>
<name>A0A1Y6BJN4_9PROT</name>
<dbReference type="CDD" id="cd02440">
    <property type="entry name" value="AdoMet_MTases"/>
    <property type="match status" value="1"/>
</dbReference>
<dbReference type="GO" id="GO:0004719">
    <property type="term" value="F:protein-L-isoaspartate (D-aspartate) O-methyltransferase activity"/>
    <property type="evidence" value="ECO:0007669"/>
    <property type="project" value="InterPro"/>
</dbReference>
<evidence type="ECO:0000256" key="3">
    <source>
        <dbReference type="ARBA" id="ARBA00030757"/>
    </source>
</evidence>
<dbReference type="GO" id="GO:0005737">
    <property type="term" value="C:cytoplasm"/>
    <property type="evidence" value="ECO:0007669"/>
    <property type="project" value="TreeGrafter"/>
</dbReference>
<organism evidence="4 5">
    <name type="scientific">Tistlia consotensis USBA 355</name>
    <dbReference type="NCBI Taxonomy" id="560819"/>
    <lineage>
        <taxon>Bacteria</taxon>
        <taxon>Pseudomonadati</taxon>
        <taxon>Pseudomonadota</taxon>
        <taxon>Alphaproteobacteria</taxon>
        <taxon>Rhodospirillales</taxon>
        <taxon>Rhodovibrionaceae</taxon>
        <taxon>Tistlia</taxon>
    </lineage>
</organism>
<reference evidence="4 5" key="1">
    <citation type="submission" date="2017-04" db="EMBL/GenBank/DDBJ databases">
        <authorList>
            <person name="Afonso C.L."/>
            <person name="Miller P.J."/>
            <person name="Scott M.A."/>
            <person name="Spackman E."/>
            <person name="Goraichik I."/>
            <person name="Dimitrov K.M."/>
            <person name="Suarez D.L."/>
            <person name="Swayne D.E."/>
        </authorList>
    </citation>
    <scope>NUCLEOTIDE SEQUENCE [LARGE SCALE GENOMIC DNA]</scope>
    <source>
        <strain evidence="4 5">USBA 355</strain>
    </source>
</reference>
<sequence length="217" mass="23111">MDYATARLNMVESQLRTNRVFDAALLDAFEALPRERFVPEARRGFAYVDEDLPLGGGRYLMEPMVLGRLIQAAGIEPADSVLDVAGATGYGTALLARLAASVVLLEPDGALAQQAETTLDQLQVDNAVVVTGDPAQGYARQAPYEAIVVEAAVAELPAALLDQLAEGGRLVAPLLERPGLCRAVLARKDGGAVSQRVLFDCSTPVLPGFERQEGFVF</sequence>
<dbReference type="Proteomes" id="UP000192917">
    <property type="component" value="Unassembled WGS sequence"/>
</dbReference>
<protein>
    <recommendedName>
        <fullName evidence="2">Protein-L-isoaspartate O-methyltransferase</fullName>
    </recommendedName>
    <alternativeName>
        <fullName evidence="3">Protein L-isoaspartyl methyltransferase</fullName>
    </alternativeName>
</protein>
<evidence type="ECO:0000256" key="1">
    <source>
        <dbReference type="ARBA" id="ARBA00005369"/>
    </source>
</evidence>
<dbReference type="AlphaFoldDB" id="A0A1Y6BJN4"/>
<dbReference type="InterPro" id="IPR000682">
    <property type="entry name" value="PCMT"/>
</dbReference>
<dbReference type="PANTHER" id="PTHR11579">
    <property type="entry name" value="PROTEIN-L-ISOASPARTATE O-METHYLTRANSFERASE"/>
    <property type="match status" value="1"/>
</dbReference>
<dbReference type="Gene3D" id="3.40.50.150">
    <property type="entry name" value="Vaccinia Virus protein VP39"/>
    <property type="match status" value="1"/>
</dbReference>
<dbReference type="InterPro" id="IPR029063">
    <property type="entry name" value="SAM-dependent_MTases_sf"/>
</dbReference>
<dbReference type="GO" id="GO:0032259">
    <property type="term" value="P:methylation"/>
    <property type="evidence" value="ECO:0007669"/>
    <property type="project" value="UniProtKB-KW"/>
</dbReference>
<comment type="similarity">
    <text evidence="1">Belongs to the methyltransferase superfamily. L-isoaspartyl/D-aspartyl protein methyltransferase family.</text>
</comment>
<evidence type="ECO:0000313" key="5">
    <source>
        <dbReference type="Proteomes" id="UP000192917"/>
    </source>
</evidence>
<dbReference type="EMBL" id="FWZX01000005">
    <property type="protein sequence ID" value="SMF14663.1"/>
    <property type="molecule type" value="Genomic_DNA"/>
</dbReference>
<dbReference type="PANTHER" id="PTHR11579:SF18">
    <property type="entry name" value="PROTEIN-L-ISOASPARTATE O-METHYLTRANSFERASE"/>
    <property type="match status" value="1"/>
</dbReference>
<accession>A0A1Y6BJN4</accession>
<proteinExistence type="inferred from homology"/>